<dbReference type="AlphaFoldDB" id="A0ABD0LTK2"/>
<reference evidence="1 2" key="1">
    <citation type="journal article" date="2023" name="Sci. Data">
        <title>Genome assembly of the Korean intertidal mud-creeper Batillaria attramentaria.</title>
        <authorList>
            <person name="Patra A.K."/>
            <person name="Ho P.T."/>
            <person name="Jun S."/>
            <person name="Lee S.J."/>
            <person name="Kim Y."/>
            <person name="Won Y.J."/>
        </authorList>
    </citation>
    <scope>NUCLEOTIDE SEQUENCE [LARGE SCALE GENOMIC DNA]</scope>
    <source>
        <strain evidence="1">Wonlab-2016</strain>
    </source>
</reference>
<comment type="caution">
    <text evidence="1">The sequence shown here is derived from an EMBL/GenBank/DDBJ whole genome shotgun (WGS) entry which is preliminary data.</text>
</comment>
<proteinExistence type="predicted"/>
<evidence type="ECO:0000313" key="1">
    <source>
        <dbReference type="EMBL" id="KAK7502513.1"/>
    </source>
</evidence>
<sequence>MSEEVVALCAQITRGKVEQRPVHQPLPSLNLSKAMHSLPAVACCNSICIGFPRNKGDCVLKTRSLRVVPTSTPITQPHPPYYFFRSPAYRSRRSLSQAWRDKVEEEIPRD</sequence>
<dbReference type="EMBL" id="JACVVK020000026">
    <property type="protein sequence ID" value="KAK7502513.1"/>
    <property type="molecule type" value="Genomic_DNA"/>
</dbReference>
<evidence type="ECO:0000313" key="2">
    <source>
        <dbReference type="Proteomes" id="UP001519460"/>
    </source>
</evidence>
<accession>A0ABD0LTK2</accession>
<protein>
    <submittedName>
        <fullName evidence="1">Uncharacterized protein</fullName>
    </submittedName>
</protein>
<organism evidence="1 2">
    <name type="scientific">Batillaria attramentaria</name>
    <dbReference type="NCBI Taxonomy" id="370345"/>
    <lineage>
        <taxon>Eukaryota</taxon>
        <taxon>Metazoa</taxon>
        <taxon>Spiralia</taxon>
        <taxon>Lophotrochozoa</taxon>
        <taxon>Mollusca</taxon>
        <taxon>Gastropoda</taxon>
        <taxon>Caenogastropoda</taxon>
        <taxon>Sorbeoconcha</taxon>
        <taxon>Cerithioidea</taxon>
        <taxon>Batillariidae</taxon>
        <taxon>Batillaria</taxon>
    </lineage>
</organism>
<dbReference type="Proteomes" id="UP001519460">
    <property type="component" value="Unassembled WGS sequence"/>
</dbReference>
<name>A0ABD0LTK2_9CAEN</name>
<keyword evidence="2" id="KW-1185">Reference proteome</keyword>
<gene>
    <name evidence="1" type="ORF">BaRGS_00006466</name>
</gene>